<proteinExistence type="predicted"/>
<dbReference type="GeneID" id="38666555"/>
<protein>
    <recommendedName>
        <fullName evidence="4">DUF61 domain-containing protein</fullName>
    </recommendedName>
</protein>
<dbReference type="InterPro" id="IPR002746">
    <property type="entry name" value="UPF0216"/>
</dbReference>
<reference evidence="1" key="3">
    <citation type="journal article" date="2019" name="BMC Res. Notes">
        <title>Complete genome sequence of the Sulfodiicoccus acidiphilus strain HS-1T, the first crenarchaeon that lacks polB3, isolated from an acidic hot spring in Ohwaku-dani, Hakone, Japan.</title>
        <authorList>
            <person name="Sakai H.D."/>
            <person name="Kurosawa N."/>
        </authorList>
    </citation>
    <scope>NUCLEOTIDE SEQUENCE</scope>
    <source>
        <strain evidence="1">HS-1</strain>
    </source>
</reference>
<reference evidence="2" key="1">
    <citation type="journal article" date="2014" name="Int. J. Syst. Evol. Microbiol.">
        <title>Complete genome sequence of Corynebacterium casei LMG S-19264T (=DSM 44701T), isolated from a smear-ripened cheese.</title>
        <authorList>
            <consortium name="US DOE Joint Genome Institute (JGI-PGF)"/>
            <person name="Walter F."/>
            <person name="Albersmeier A."/>
            <person name="Kalinowski J."/>
            <person name="Ruckert C."/>
        </authorList>
    </citation>
    <scope>NUCLEOTIDE SEQUENCE</scope>
    <source>
        <strain evidence="2">JCM 31740</strain>
    </source>
</reference>
<dbReference type="Pfam" id="PF01886">
    <property type="entry name" value="DUF61"/>
    <property type="match status" value="1"/>
</dbReference>
<dbReference type="AlphaFoldDB" id="A0A348B3A0"/>
<dbReference type="KEGG" id="sacd:HS1genome_1041"/>
<dbReference type="EMBL" id="BMQS01000009">
    <property type="protein sequence ID" value="GGT95686.1"/>
    <property type="molecule type" value="Genomic_DNA"/>
</dbReference>
<accession>A0A348B3A0</accession>
<name>A0A348B3A0_9CREN</name>
<evidence type="ECO:0008006" key="4">
    <source>
        <dbReference type="Google" id="ProtNLM"/>
    </source>
</evidence>
<gene>
    <name evidence="2" type="ORF">GCM10007116_11630</name>
    <name evidence="1" type="ORF">HS1genome_1041</name>
</gene>
<dbReference type="Proteomes" id="UP000276741">
    <property type="component" value="Chromosome"/>
</dbReference>
<sequence length="133" mass="14998">MFEDILKLSLGAIAESMPAESFTLREAVEGRRTLRLRDGSTHQLRNEEIESLANRVPKYLWGLVKLPFVIVKTNSLGAYKLGGDRWSVEAINILLNRKEGAERLSGIEVEKLLKEFNSLIFIGLGIDDIQLDE</sequence>
<dbReference type="EMBL" id="AP018553">
    <property type="protein sequence ID" value="BBD72652.1"/>
    <property type="molecule type" value="Genomic_DNA"/>
</dbReference>
<evidence type="ECO:0000313" key="2">
    <source>
        <dbReference type="EMBL" id="GGT95686.1"/>
    </source>
</evidence>
<organism evidence="1 3">
    <name type="scientific">Sulfodiicoccus acidiphilus</name>
    <dbReference type="NCBI Taxonomy" id="1670455"/>
    <lineage>
        <taxon>Archaea</taxon>
        <taxon>Thermoproteota</taxon>
        <taxon>Thermoprotei</taxon>
        <taxon>Sulfolobales</taxon>
        <taxon>Sulfolobaceae</taxon>
        <taxon>Sulfodiicoccus</taxon>
    </lineage>
</organism>
<dbReference type="OrthoDB" id="15458at2157"/>
<keyword evidence="3" id="KW-1185">Reference proteome</keyword>
<dbReference type="RefSeq" id="WP_126449917.1">
    <property type="nucleotide sequence ID" value="NZ_AP018553.1"/>
</dbReference>
<reference evidence="3" key="2">
    <citation type="submission" date="2018-04" db="EMBL/GenBank/DDBJ databases">
        <title>Complete genome sequence of Sulfodiicoccus acidiphilus strain HS-1.</title>
        <authorList>
            <person name="Sakai H.D."/>
            <person name="Kurosawa N."/>
        </authorList>
    </citation>
    <scope>NUCLEOTIDE SEQUENCE [LARGE SCALE GENOMIC DNA]</scope>
    <source>
        <strain evidence="3">HS-1</strain>
    </source>
</reference>
<reference evidence="2" key="4">
    <citation type="submission" date="2020-09" db="EMBL/GenBank/DDBJ databases">
        <authorList>
            <person name="Sun Q."/>
            <person name="Ohkuma M."/>
        </authorList>
    </citation>
    <scope>NUCLEOTIDE SEQUENCE</scope>
    <source>
        <strain evidence="2">JCM 31740</strain>
    </source>
</reference>
<evidence type="ECO:0000313" key="1">
    <source>
        <dbReference type="EMBL" id="BBD72652.1"/>
    </source>
</evidence>
<evidence type="ECO:0000313" key="3">
    <source>
        <dbReference type="Proteomes" id="UP000276741"/>
    </source>
</evidence>
<dbReference type="Proteomes" id="UP000616143">
    <property type="component" value="Unassembled WGS sequence"/>
</dbReference>